<feature type="compositionally biased region" description="Acidic residues" evidence="1">
    <location>
        <begin position="74"/>
        <end position="89"/>
    </location>
</feature>
<dbReference type="RefSeq" id="YP_009903796.1">
    <property type="nucleotide sequence ID" value="NC_049849.1"/>
</dbReference>
<proteinExistence type="predicted"/>
<name>A0A514CSY1_9CAUD</name>
<protein>
    <submittedName>
        <fullName evidence="2">Uncharacterized protein</fullName>
    </submittedName>
</protein>
<reference evidence="2 3" key="1">
    <citation type="submission" date="2019-06" db="EMBL/GenBank/DDBJ databases">
        <authorList>
            <person name="Kincaid V.D."/>
            <person name="Fuller A."/>
            <person name="Hodges K."/>
            <person name="Bansal M."/>
            <person name="Essig J."/>
            <person name="Johnson A."/>
        </authorList>
    </citation>
    <scope>NUCLEOTIDE SEQUENCE [LARGE SCALE GENOMIC DNA]</scope>
</reference>
<organism evidence="2 3">
    <name type="scientific">Achromobacter phage Motura</name>
    <dbReference type="NCBI Taxonomy" id="2591403"/>
    <lineage>
        <taxon>Viruses</taxon>
        <taxon>Duplodnaviria</taxon>
        <taxon>Heunggongvirae</taxon>
        <taxon>Uroviricota</taxon>
        <taxon>Caudoviricetes</taxon>
        <taxon>Moturavirus</taxon>
        <taxon>Moturavirus motura</taxon>
    </lineage>
</organism>
<keyword evidence="3" id="KW-1185">Reference proteome</keyword>
<sequence length="89" mass="9900">MAKKRVVTVIANTTRVAQNPVLRTPSGEKTSVFIQELSRVNVEPGTTVDNNWNVMNAGVLVVFENQPHKHGWEVDDQPAESLDDEDEEA</sequence>
<evidence type="ECO:0000313" key="3">
    <source>
        <dbReference type="Proteomes" id="UP000320799"/>
    </source>
</evidence>
<evidence type="ECO:0000313" key="2">
    <source>
        <dbReference type="EMBL" id="QDH83597.1"/>
    </source>
</evidence>
<dbReference type="GeneID" id="56136072"/>
<evidence type="ECO:0000256" key="1">
    <source>
        <dbReference type="SAM" id="MobiDB-lite"/>
    </source>
</evidence>
<accession>A0A514CSY1</accession>
<dbReference type="EMBL" id="MN094788">
    <property type="protein sequence ID" value="QDH83597.1"/>
    <property type="molecule type" value="Genomic_DNA"/>
</dbReference>
<feature type="region of interest" description="Disordered" evidence="1">
    <location>
        <begin position="70"/>
        <end position="89"/>
    </location>
</feature>
<dbReference type="Proteomes" id="UP000320799">
    <property type="component" value="Segment"/>
</dbReference>
<dbReference type="KEGG" id="vg:56136072"/>